<dbReference type="GO" id="GO:0140359">
    <property type="term" value="F:ABC-type transporter activity"/>
    <property type="evidence" value="ECO:0007669"/>
    <property type="project" value="InterPro"/>
</dbReference>
<comment type="caution">
    <text evidence="11">The sequence shown here is derived from an EMBL/GenBank/DDBJ whole genome shotgun (WGS) entry which is preliminary data.</text>
</comment>
<accession>A0A812UNG6</accession>
<feature type="transmembrane region" description="Helical" evidence="8">
    <location>
        <begin position="304"/>
        <end position="332"/>
    </location>
</feature>
<dbReference type="GO" id="GO:0005524">
    <property type="term" value="F:ATP binding"/>
    <property type="evidence" value="ECO:0007669"/>
    <property type="project" value="UniProtKB-KW"/>
</dbReference>
<dbReference type="Pfam" id="PF00005">
    <property type="entry name" value="ABC_tran"/>
    <property type="match status" value="1"/>
</dbReference>
<keyword evidence="12" id="KW-1185">Reference proteome</keyword>
<evidence type="ECO:0000313" key="11">
    <source>
        <dbReference type="EMBL" id="CAE7573137.1"/>
    </source>
</evidence>
<feature type="transmembrane region" description="Helical" evidence="8">
    <location>
        <begin position="126"/>
        <end position="146"/>
    </location>
</feature>
<evidence type="ECO:0000256" key="5">
    <source>
        <dbReference type="ARBA" id="ARBA00022840"/>
    </source>
</evidence>
<dbReference type="SMART" id="SM00382">
    <property type="entry name" value="AAA"/>
    <property type="match status" value="1"/>
</dbReference>
<protein>
    <submittedName>
        <fullName evidence="11">ABCC1 protein</fullName>
    </submittedName>
</protein>
<dbReference type="SUPFAM" id="SSF90123">
    <property type="entry name" value="ABC transporter transmembrane region"/>
    <property type="match status" value="1"/>
</dbReference>
<dbReference type="InterPro" id="IPR011527">
    <property type="entry name" value="ABC1_TM_dom"/>
</dbReference>
<evidence type="ECO:0000256" key="3">
    <source>
        <dbReference type="ARBA" id="ARBA00022692"/>
    </source>
</evidence>
<keyword evidence="7 8" id="KW-0472">Membrane</keyword>
<dbReference type="Gene3D" id="3.40.50.300">
    <property type="entry name" value="P-loop containing nucleotide triphosphate hydrolases"/>
    <property type="match status" value="1"/>
</dbReference>
<dbReference type="InterPro" id="IPR027417">
    <property type="entry name" value="P-loop_NTPase"/>
</dbReference>
<evidence type="ECO:0000256" key="6">
    <source>
        <dbReference type="ARBA" id="ARBA00022989"/>
    </source>
</evidence>
<keyword evidence="2" id="KW-0813">Transport</keyword>
<dbReference type="PANTHER" id="PTHR24223">
    <property type="entry name" value="ATP-BINDING CASSETTE SUB-FAMILY C"/>
    <property type="match status" value="1"/>
</dbReference>
<feature type="transmembrane region" description="Helical" evidence="8">
    <location>
        <begin position="212"/>
        <end position="239"/>
    </location>
</feature>
<dbReference type="Gene3D" id="1.20.1560.10">
    <property type="entry name" value="ABC transporter type 1, transmembrane domain"/>
    <property type="match status" value="1"/>
</dbReference>
<dbReference type="CDD" id="cd18579">
    <property type="entry name" value="ABC_6TM_ABCC_D1"/>
    <property type="match status" value="1"/>
</dbReference>
<gene>
    <name evidence="11" type="primary">ABCC1</name>
    <name evidence="11" type="ORF">SNAT2548_LOCUS32669</name>
</gene>
<dbReference type="InterPro" id="IPR003593">
    <property type="entry name" value="AAA+_ATPase"/>
</dbReference>
<proteinExistence type="predicted"/>
<dbReference type="InterPro" id="IPR036640">
    <property type="entry name" value="ABC1_TM_sf"/>
</dbReference>
<sequence>MALQTAQPATCGPQCPPSAFRSDVMYCWLTGTMRRARGRVVETSDLCSPPKEDLMAEMLPDSDTIPSVRDVLRRERCSLLQAGVAMLLYALCQTSLPIIMLMVILCVETTGTEFQWLRAWTNMDSLIYWLLSYSLLQAAAAVANHWQLHASFHVGQRVRAQLIMLVFRKALRVDPQRRESVGHTLTLMASDSQKFLEAMPFIHKLWGSPLQIVIAAFALALIDVVALSGVVVLIAVIPISKNLAKRMQRFRQQHLRFTDQRVRMCVELLEGIRCIKFFAWERPYLERVFQKRRHETHWAMRESLVYSISMLVTVLSPTLAFAATLVAFSLLGSSFTATRLFGTLALLNALRFPIMDLGSMLASIVALHTGWLRIQHFLELAEGGVPVAPIEDQTELKLENCTFSCYSGAVECFQLSLRTTLTAKRGDLVLVLGRVGSGKSTLLQGILGEIHRSSGHLAVRGGVAYCAQQPWIRNVSLMDNILFGEELDDEWYNKVLDACALGPDLKQLPHGDQTEIGERGVTISGGQKQRVALARAVYQRACSMVILDDVFSALDAHTSSHIVRALFQGPQALLRDRAVLLASHLTACAGEAQRVLLLGQKDVSTQQSSLLFDGDWLDLCKHPDLLSLLGHVAWLHMANLQGMYAAEIIRACFPSMELKTVAVLEWGSAVWCP</sequence>
<dbReference type="EMBL" id="CAJNDS010002721">
    <property type="protein sequence ID" value="CAE7573137.1"/>
    <property type="molecule type" value="Genomic_DNA"/>
</dbReference>
<reference evidence="11" key="1">
    <citation type="submission" date="2021-02" db="EMBL/GenBank/DDBJ databases">
        <authorList>
            <person name="Dougan E. K."/>
            <person name="Rhodes N."/>
            <person name="Thang M."/>
            <person name="Chan C."/>
        </authorList>
    </citation>
    <scope>NUCLEOTIDE SEQUENCE</scope>
</reference>
<dbReference type="GO" id="GO:0016020">
    <property type="term" value="C:membrane"/>
    <property type="evidence" value="ECO:0007669"/>
    <property type="project" value="UniProtKB-SubCell"/>
</dbReference>
<name>A0A812UNG6_9DINO</name>
<feature type="transmembrane region" description="Helical" evidence="8">
    <location>
        <begin position="79"/>
        <end position="105"/>
    </location>
</feature>
<dbReference type="PROSITE" id="PS00211">
    <property type="entry name" value="ABC_TRANSPORTER_1"/>
    <property type="match status" value="1"/>
</dbReference>
<organism evidence="11 12">
    <name type="scientific">Symbiodinium natans</name>
    <dbReference type="NCBI Taxonomy" id="878477"/>
    <lineage>
        <taxon>Eukaryota</taxon>
        <taxon>Sar</taxon>
        <taxon>Alveolata</taxon>
        <taxon>Dinophyceae</taxon>
        <taxon>Suessiales</taxon>
        <taxon>Symbiodiniaceae</taxon>
        <taxon>Symbiodinium</taxon>
    </lineage>
</organism>
<evidence type="ECO:0000256" key="4">
    <source>
        <dbReference type="ARBA" id="ARBA00022741"/>
    </source>
</evidence>
<dbReference type="PROSITE" id="PS50893">
    <property type="entry name" value="ABC_TRANSPORTER_2"/>
    <property type="match status" value="1"/>
</dbReference>
<keyword evidence="5" id="KW-0067">ATP-binding</keyword>
<feature type="domain" description="ABC transmembrane type-1" evidence="10">
    <location>
        <begin position="82"/>
        <end position="366"/>
    </location>
</feature>
<feature type="domain" description="ABC transporter" evidence="9">
    <location>
        <begin position="396"/>
        <end position="632"/>
    </location>
</feature>
<dbReference type="InterPro" id="IPR044746">
    <property type="entry name" value="ABCC_6TM_D1"/>
</dbReference>
<dbReference type="SUPFAM" id="SSF52540">
    <property type="entry name" value="P-loop containing nucleoside triphosphate hydrolases"/>
    <property type="match status" value="1"/>
</dbReference>
<keyword evidence="6 8" id="KW-1133">Transmembrane helix</keyword>
<comment type="subcellular location">
    <subcellularLocation>
        <location evidence="1">Membrane</location>
        <topology evidence="1">Multi-pass membrane protein</topology>
    </subcellularLocation>
</comment>
<evidence type="ECO:0000259" key="9">
    <source>
        <dbReference type="PROSITE" id="PS50893"/>
    </source>
</evidence>
<dbReference type="InterPro" id="IPR003439">
    <property type="entry name" value="ABC_transporter-like_ATP-bd"/>
</dbReference>
<dbReference type="PROSITE" id="PS50929">
    <property type="entry name" value="ABC_TM1F"/>
    <property type="match status" value="1"/>
</dbReference>
<dbReference type="OrthoDB" id="6500128at2759"/>
<evidence type="ECO:0000256" key="8">
    <source>
        <dbReference type="SAM" id="Phobius"/>
    </source>
</evidence>
<dbReference type="Pfam" id="PF00664">
    <property type="entry name" value="ABC_membrane"/>
    <property type="match status" value="1"/>
</dbReference>
<dbReference type="Proteomes" id="UP000604046">
    <property type="component" value="Unassembled WGS sequence"/>
</dbReference>
<evidence type="ECO:0000256" key="1">
    <source>
        <dbReference type="ARBA" id="ARBA00004141"/>
    </source>
</evidence>
<evidence type="ECO:0000313" key="12">
    <source>
        <dbReference type="Proteomes" id="UP000604046"/>
    </source>
</evidence>
<keyword evidence="4" id="KW-0547">Nucleotide-binding</keyword>
<dbReference type="InterPro" id="IPR050173">
    <property type="entry name" value="ABC_transporter_C-like"/>
</dbReference>
<dbReference type="PANTHER" id="PTHR24223:SF399">
    <property type="entry name" value="ABC TRANSPORTER ATNG"/>
    <property type="match status" value="1"/>
</dbReference>
<dbReference type="AlphaFoldDB" id="A0A812UNG6"/>
<evidence type="ECO:0000259" key="10">
    <source>
        <dbReference type="PROSITE" id="PS50929"/>
    </source>
</evidence>
<dbReference type="InterPro" id="IPR017871">
    <property type="entry name" value="ABC_transporter-like_CS"/>
</dbReference>
<dbReference type="GO" id="GO:0016887">
    <property type="term" value="F:ATP hydrolysis activity"/>
    <property type="evidence" value="ECO:0007669"/>
    <property type="project" value="InterPro"/>
</dbReference>
<dbReference type="CDD" id="cd03250">
    <property type="entry name" value="ABCC_MRP_domain1"/>
    <property type="match status" value="1"/>
</dbReference>
<keyword evidence="3 8" id="KW-0812">Transmembrane</keyword>
<evidence type="ECO:0000256" key="2">
    <source>
        <dbReference type="ARBA" id="ARBA00022448"/>
    </source>
</evidence>
<evidence type="ECO:0000256" key="7">
    <source>
        <dbReference type="ARBA" id="ARBA00023136"/>
    </source>
</evidence>